<dbReference type="SUPFAM" id="SSF81383">
    <property type="entry name" value="F-box domain"/>
    <property type="match status" value="1"/>
</dbReference>
<dbReference type="EMBL" id="JBEDUW010000005">
    <property type="protein sequence ID" value="KAK9927217.1"/>
    <property type="molecule type" value="Genomic_DNA"/>
</dbReference>
<organism evidence="3 4">
    <name type="scientific">Rubus argutus</name>
    <name type="common">Southern blackberry</name>
    <dbReference type="NCBI Taxonomy" id="59490"/>
    <lineage>
        <taxon>Eukaryota</taxon>
        <taxon>Viridiplantae</taxon>
        <taxon>Streptophyta</taxon>
        <taxon>Embryophyta</taxon>
        <taxon>Tracheophyta</taxon>
        <taxon>Spermatophyta</taxon>
        <taxon>Magnoliopsida</taxon>
        <taxon>eudicotyledons</taxon>
        <taxon>Gunneridae</taxon>
        <taxon>Pentapetalae</taxon>
        <taxon>rosids</taxon>
        <taxon>fabids</taxon>
        <taxon>Rosales</taxon>
        <taxon>Rosaceae</taxon>
        <taxon>Rosoideae</taxon>
        <taxon>Rosoideae incertae sedis</taxon>
        <taxon>Rubus</taxon>
    </lineage>
</organism>
<comment type="caution">
    <text evidence="3">The sequence shown here is derived from an EMBL/GenBank/DDBJ whole genome shotgun (WGS) entry which is preliminary data.</text>
</comment>
<dbReference type="InterPro" id="IPR005174">
    <property type="entry name" value="KIB1-4_b-propeller"/>
</dbReference>
<keyword evidence="4" id="KW-1185">Reference proteome</keyword>
<dbReference type="InterPro" id="IPR050942">
    <property type="entry name" value="F-box_BR-signaling"/>
</dbReference>
<dbReference type="AlphaFoldDB" id="A0AAW1WRH1"/>
<evidence type="ECO:0000313" key="4">
    <source>
        <dbReference type="Proteomes" id="UP001457282"/>
    </source>
</evidence>
<dbReference type="PANTHER" id="PTHR44259">
    <property type="entry name" value="OS07G0183000 PROTEIN-RELATED"/>
    <property type="match status" value="1"/>
</dbReference>
<dbReference type="SUPFAM" id="SSF101908">
    <property type="entry name" value="Putative isomerase YbhE"/>
    <property type="match status" value="1"/>
</dbReference>
<name>A0AAW1WRH1_RUBAR</name>
<gene>
    <name evidence="3" type="ORF">M0R45_024412</name>
</gene>
<reference evidence="3 4" key="1">
    <citation type="journal article" date="2023" name="G3 (Bethesda)">
        <title>A chromosome-length genome assembly and annotation of blackberry (Rubus argutus, cv. 'Hillquist').</title>
        <authorList>
            <person name="Bruna T."/>
            <person name="Aryal R."/>
            <person name="Dudchenko O."/>
            <person name="Sargent D.J."/>
            <person name="Mead D."/>
            <person name="Buti M."/>
            <person name="Cavallini A."/>
            <person name="Hytonen T."/>
            <person name="Andres J."/>
            <person name="Pham M."/>
            <person name="Weisz D."/>
            <person name="Mascagni F."/>
            <person name="Usai G."/>
            <person name="Natali L."/>
            <person name="Bassil N."/>
            <person name="Fernandez G.E."/>
            <person name="Lomsadze A."/>
            <person name="Armour M."/>
            <person name="Olukolu B."/>
            <person name="Poorten T."/>
            <person name="Britton C."/>
            <person name="Davik J."/>
            <person name="Ashrafi H."/>
            <person name="Aiden E.L."/>
            <person name="Borodovsky M."/>
            <person name="Worthington M."/>
        </authorList>
    </citation>
    <scope>NUCLEOTIDE SEQUENCE [LARGE SCALE GENOMIC DNA]</scope>
    <source>
        <strain evidence="3">PI 553951</strain>
    </source>
</reference>
<evidence type="ECO:0000259" key="2">
    <source>
        <dbReference type="Pfam" id="PF03478"/>
    </source>
</evidence>
<dbReference type="Proteomes" id="UP001457282">
    <property type="component" value="Unassembled WGS sequence"/>
</dbReference>
<accession>A0AAW1WRH1</accession>
<dbReference type="InterPro" id="IPR036047">
    <property type="entry name" value="F-box-like_dom_sf"/>
</dbReference>
<dbReference type="Gene3D" id="1.20.1280.50">
    <property type="match status" value="1"/>
</dbReference>
<protein>
    <recommendedName>
        <fullName evidence="5">F-box domain-containing protein</fullName>
    </recommendedName>
</protein>
<evidence type="ECO:0000313" key="3">
    <source>
        <dbReference type="EMBL" id="KAK9927217.1"/>
    </source>
</evidence>
<evidence type="ECO:0008006" key="5">
    <source>
        <dbReference type="Google" id="ProtNLM"/>
    </source>
</evidence>
<dbReference type="PANTHER" id="PTHR44259:SF108">
    <property type="entry name" value="F-BOX PROTEIN SKIP23-LIKE"/>
    <property type="match status" value="1"/>
</dbReference>
<evidence type="ECO:0000259" key="1">
    <source>
        <dbReference type="Pfam" id="PF00646"/>
    </source>
</evidence>
<sequence>MADWTSDLPQDLIAYIAQRMDLMQDLIAFGLVCKTWSSAATKENVTRVFTHQVPLLCSQIWRTKVLFPASVTTLQKVRCVKKFVLSSSPSLTSDYRVMVSTSYPREFAFWRPKDNEWTKISSALNPREADRRSYDIAYYKGQFYIVERDGRVLVCDIDDPKNAKARVAVTEMTMDPVSMDHFRQFYLVESAGALLLVFRFWGTSRSLGFRVFEVPLSTGNWSDLEEIHSLGNRALFLSFNNSSFSIEPSF</sequence>
<dbReference type="Pfam" id="PF03478">
    <property type="entry name" value="Beta-prop_KIB1-4"/>
    <property type="match status" value="1"/>
</dbReference>
<dbReference type="Pfam" id="PF00646">
    <property type="entry name" value="F-box"/>
    <property type="match status" value="1"/>
</dbReference>
<dbReference type="InterPro" id="IPR001810">
    <property type="entry name" value="F-box_dom"/>
</dbReference>
<feature type="domain" description="F-box" evidence="1">
    <location>
        <begin position="6"/>
        <end position="45"/>
    </location>
</feature>
<proteinExistence type="predicted"/>
<feature type="domain" description="KIB1-4 beta-propeller" evidence="2">
    <location>
        <begin position="63"/>
        <end position="248"/>
    </location>
</feature>
<dbReference type="CDD" id="cd09917">
    <property type="entry name" value="F-box_SF"/>
    <property type="match status" value="1"/>
</dbReference>